<dbReference type="PANTHER" id="PTHR16305:SF35">
    <property type="entry name" value="TRANSCRIPTIONAL ACTIVATOR DOMAIN"/>
    <property type="match status" value="1"/>
</dbReference>
<evidence type="ECO:0000313" key="5">
    <source>
        <dbReference type="EMBL" id="MFC5884361.1"/>
    </source>
</evidence>
<dbReference type="RefSeq" id="WP_313762725.1">
    <property type="nucleotide sequence ID" value="NZ_BAAAVH010000110.1"/>
</dbReference>
<feature type="domain" description="Orc1-like AAA ATPase" evidence="4">
    <location>
        <begin position="5"/>
        <end position="180"/>
    </location>
</feature>
<feature type="compositionally biased region" description="Low complexity" evidence="3">
    <location>
        <begin position="800"/>
        <end position="814"/>
    </location>
</feature>
<dbReference type="SUPFAM" id="SSF52540">
    <property type="entry name" value="P-loop containing nucleoside triphosphate hydrolases"/>
    <property type="match status" value="1"/>
</dbReference>
<name>A0ABW1ETH2_9ACTN</name>
<proteinExistence type="predicted"/>
<evidence type="ECO:0000259" key="4">
    <source>
        <dbReference type="Pfam" id="PF13191"/>
    </source>
</evidence>
<dbReference type="PANTHER" id="PTHR16305">
    <property type="entry name" value="TESTICULAR SOLUBLE ADENYLYL CYCLASE"/>
    <property type="match status" value="1"/>
</dbReference>
<dbReference type="InterPro" id="IPR041664">
    <property type="entry name" value="AAA_16"/>
</dbReference>
<dbReference type="EMBL" id="JBHSOD010000004">
    <property type="protein sequence ID" value="MFC5884361.1"/>
    <property type="molecule type" value="Genomic_DNA"/>
</dbReference>
<accession>A0ABW1ETH2</accession>
<feature type="region of interest" description="Disordered" evidence="3">
    <location>
        <begin position="906"/>
        <end position="934"/>
    </location>
</feature>
<protein>
    <submittedName>
        <fullName evidence="5">ATP-binding protein</fullName>
    </submittedName>
</protein>
<feature type="region of interest" description="Disordered" evidence="3">
    <location>
        <begin position="107"/>
        <end position="127"/>
    </location>
</feature>
<evidence type="ECO:0000256" key="1">
    <source>
        <dbReference type="ARBA" id="ARBA00022741"/>
    </source>
</evidence>
<dbReference type="Pfam" id="PF13191">
    <property type="entry name" value="AAA_16"/>
    <property type="match status" value="1"/>
</dbReference>
<keyword evidence="6" id="KW-1185">Reference proteome</keyword>
<comment type="caution">
    <text evidence="5">The sequence shown here is derived from an EMBL/GenBank/DDBJ whole genome shotgun (WGS) entry which is preliminary data.</text>
</comment>
<sequence length="1124" mass="116545">MPVLPFVGRADLLAELTAALADARAGRGGLTVLTGAAGAGKTRVAEEAVRRVEGFRTLWLWCPPQAGGRADPLGPWAQAVHELAAADTACSRLVRSSPGLRALVAAGTEPAGAPARGEPRTRDPQAARRRLGTDLALLLRTAAGTGPLLLVLDDVHEADASTLRLLTELAAALRTAPVLLLVTARDDEAAWQGRTAERAALLRAGRSLPVGPLGEPEVRTLLAAAGAARTGPAEVRELLERTGGDAFFVTELLRHGGAERPGPLPATVRAAVAARLARLPGECARVLGAASVLGSRFALDVLAHLAGVPLADLRTVLAAAADEGLLALVEPGAGEFRHELMREAVLDGLAPADRAALHARAGTVLAGLADRGRDTGPAGAARHLLLAGPEHAAAAAEFAGRAADRSARLLAFEDAVQWYGQALTALAAAGGDDARRASLLVGLGTARLGAGRREEGRADLLAAADPARRADRPDLLARAALGLGSGPVGFEVELLDRPQIDLLAEARTRLLARPDRPPGPGVQPAAGSAVGAAALLAAVTARLSVAGALVEPDRDRLALAEEAVRTARASGDSAVLAYALSALCDARSGPAHRTGRRAWAGEIVDLARGLPEPDRELELLGRRLRLVALLEGGELAAVDAESQAYEAVSRALGRPFYAWYVPLWRGMRALLEGRYEDCPAALAQTEELGRRADSPNAALLAATQRWCLYAETGRTEELARMLAGMPPLDALPGVWPRVAVALVAAQFGDRAEARRRLAAAAPLLDSAPVDSEWLPMLAQGAEALALVGTAGPGGPDEPAVPTVPTGPTGHVGHVGPEDPAGPESDEDAELRALARRLYDALHPHRELLVVEGIGAAVRGPVHRHLGLLAGVLGRSAVAREHFTAALATARALGAPRLAERIAREADALAPLGPRPSAAAGEGEGEPGAPAPDGQVFRRQGEFWQLRYAGEEVRLADSKGLRDLAALLARPGTPVAALDLATASAPAPSMPGPGAAGVGADLHQPADTGELIDATARAAYRRRLHELDEESAEADAAGDAERSARIAVERDALVGQLSAAYGLGGRPRRTGSAAERARTAVTARIRAAIDRIARTHPPLGRHLANAVRTGTLCVYEPEQPVHWRL</sequence>
<feature type="compositionally biased region" description="Basic and acidic residues" evidence="3">
    <location>
        <begin position="117"/>
        <end position="126"/>
    </location>
</feature>
<dbReference type="Proteomes" id="UP001596067">
    <property type="component" value="Unassembled WGS sequence"/>
</dbReference>
<feature type="compositionally biased region" description="Low complexity" evidence="3">
    <location>
        <begin position="914"/>
        <end position="931"/>
    </location>
</feature>
<organism evidence="5 6">
    <name type="scientific">Kitasatospora aburaviensis</name>
    <dbReference type="NCBI Taxonomy" id="67265"/>
    <lineage>
        <taxon>Bacteria</taxon>
        <taxon>Bacillati</taxon>
        <taxon>Actinomycetota</taxon>
        <taxon>Actinomycetes</taxon>
        <taxon>Kitasatosporales</taxon>
        <taxon>Streptomycetaceae</taxon>
        <taxon>Kitasatospora</taxon>
    </lineage>
</organism>
<keyword evidence="1" id="KW-0547">Nucleotide-binding</keyword>
<reference evidence="6" key="1">
    <citation type="journal article" date="2019" name="Int. J. Syst. Evol. Microbiol.">
        <title>The Global Catalogue of Microorganisms (GCM) 10K type strain sequencing project: providing services to taxonomists for standard genome sequencing and annotation.</title>
        <authorList>
            <consortium name="The Broad Institute Genomics Platform"/>
            <consortium name="The Broad Institute Genome Sequencing Center for Infectious Disease"/>
            <person name="Wu L."/>
            <person name="Ma J."/>
        </authorList>
    </citation>
    <scope>NUCLEOTIDE SEQUENCE [LARGE SCALE GENOMIC DNA]</scope>
    <source>
        <strain evidence="6">CGMCC 4.1469</strain>
    </source>
</reference>
<dbReference type="Gene3D" id="3.40.50.300">
    <property type="entry name" value="P-loop containing nucleotide triphosphate hydrolases"/>
    <property type="match status" value="1"/>
</dbReference>
<evidence type="ECO:0000256" key="2">
    <source>
        <dbReference type="ARBA" id="ARBA00022840"/>
    </source>
</evidence>
<keyword evidence="2 5" id="KW-0067">ATP-binding</keyword>
<evidence type="ECO:0000256" key="3">
    <source>
        <dbReference type="SAM" id="MobiDB-lite"/>
    </source>
</evidence>
<dbReference type="GO" id="GO:0005524">
    <property type="term" value="F:ATP binding"/>
    <property type="evidence" value="ECO:0007669"/>
    <property type="project" value="UniProtKB-KW"/>
</dbReference>
<dbReference type="InterPro" id="IPR027417">
    <property type="entry name" value="P-loop_NTPase"/>
</dbReference>
<evidence type="ECO:0000313" key="6">
    <source>
        <dbReference type="Proteomes" id="UP001596067"/>
    </source>
</evidence>
<feature type="region of interest" description="Disordered" evidence="3">
    <location>
        <begin position="791"/>
        <end position="825"/>
    </location>
</feature>
<gene>
    <name evidence="5" type="ORF">ACFP0N_05090</name>
</gene>